<organism evidence="3 4">
    <name type="scientific">Mucilaginibacter gossypiicola</name>
    <dbReference type="NCBI Taxonomy" id="551995"/>
    <lineage>
        <taxon>Bacteria</taxon>
        <taxon>Pseudomonadati</taxon>
        <taxon>Bacteroidota</taxon>
        <taxon>Sphingobacteriia</taxon>
        <taxon>Sphingobacteriales</taxon>
        <taxon>Sphingobacteriaceae</taxon>
        <taxon>Mucilaginibacter</taxon>
    </lineage>
</organism>
<dbReference type="AlphaFoldDB" id="A0A1H8RD07"/>
<evidence type="ECO:0000313" key="4">
    <source>
        <dbReference type="Proteomes" id="UP000198942"/>
    </source>
</evidence>
<protein>
    <submittedName>
        <fullName evidence="3">Carboxypeptidase regulatory-like domain-containing protein</fullName>
    </submittedName>
</protein>
<dbReference type="PANTHER" id="PTHR30069:SF29">
    <property type="entry name" value="HEMOGLOBIN AND HEMOGLOBIN-HAPTOGLOBIN-BINDING PROTEIN 1-RELATED"/>
    <property type="match status" value="1"/>
</dbReference>
<dbReference type="SUPFAM" id="SSF49464">
    <property type="entry name" value="Carboxypeptidase regulatory domain-like"/>
    <property type="match status" value="1"/>
</dbReference>
<dbReference type="STRING" id="551995.SAMN05192574_11092"/>
<keyword evidence="3" id="KW-0121">Carboxypeptidase</keyword>
<name>A0A1H8RD07_9SPHI</name>
<dbReference type="GO" id="GO:0015344">
    <property type="term" value="F:siderophore uptake transmembrane transporter activity"/>
    <property type="evidence" value="ECO:0007669"/>
    <property type="project" value="TreeGrafter"/>
</dbReference>
<evidence type="ECO:0000256" key="1">
    <source>
        <dbReference type="ARBA" id="ARBA00022729"/>
    </source>
</evidence>
<dbReference type="GO" id="GO:0009279">
    <property type="term" value="C:cell outer membrane"/>
    <property type="evidence" value="ECO:0007669"/>
    <property type="project" value="TreeGrafter"/>
</dbReference>
<sequence>MKTLSISLLFICLLQGVKAQVSGRVTTANGQPLAYVTVSLIKAADSSSVKSMLTTEEGAYSIADVPAGNYRLKLSSMGYQTWSSSPFKISGNKEAKYLAVIVMKEDTRQLGEVVVKASKPLYQQRSDGLVVNVENSVLTKGSTALEVLERSPGVAIDHRDNGILLNGKSGATIMINGKLVRMPLAQVTNLLNGTSADNIEKIELLSTPPSGYDAEGSAGIINIVMKKSKKQGTNGSYSLTGGYGMGEKGTASFNLNHNTKNINLYGSYTFQHDRTYTDLFITGSQYMPFIGVMPRLNFTPKPNGSAIIIMPIWVQILSWMPKPR</sequence>
<dbReference type="InterPro" id="IPR039426">
    <property type="entry name" value="TonB-dep_rcpt-like"/>
</dbReference>
<evidence type="ECO:0000313" key="3">
    <source>
        <dbReference type="EMBL" id="SEO64147.1"/>
    </source>
</evidence>
<feature type="signal peptide" evidence="2">
    <location>
        <begin position="1"/>
        <end position="19"/>
    </location>
</feature>
<proteinExistence type="predicted"/>
<dbReference type="RefSeq" id="WP_091217335.1">
    <property type="nucleotide sequence ID" value="NZ_FOCL01000010.1"/>
</dbReference>
<dbReference type="EMBL" id="FOCL01000010">
    <property type="protein sequence ID" value="SEO64147.1"/>
    <property type="molecule type" value="Genomic_DNA"/>
</dbReference>
<dbReference type="InterPro" id="IPR008969">
    <property type="entry name" value="CarboxyPept-like_regulatory"/>
</dbReference>
<dbReference type="Proteomes" id="UP000198942">
    <property type="component" value="Unassembled WGS sequence"/>
</dbReference>
<keyword evidence="4" id="KW-1185">Reference proteome</keyword>
<dbReference type="Gene3D" id="2.60.40.1120">
    <property type="entry name" value="Carboxypeptidase-like, regulatory domain"/>
    <property type="match status" value="1"/>
</dbReference>
<keyword evidence="3" id="KW-0645">Protease</keyword>
<dbReference type="InterPro" id="IPR037066">
    <property type="entry name" value="Plug_dom_sf"/>
</dbReference>
<dbReference type="SUPFAM" id="SSF56935">
    <property type="entry name" value="Porins"/>
    <property type="match status" value="1"/>
</dbReference>
<keyword evidence="3" id="KW-0378">Hydrolase</keyword>
<dbReference type="PANTHER" id="PTHR30069">
    <property type="entry name" value="TONB-DEPENDENT OUTER MEMBRANE RECEPTOR"/>
    <property type="match status" value="1"/>
</dbReference>
<dbReference type="Pfam" id="PF13620">
    <property type="entry name" value="CarboxypepD_reg"/>
    <property type="match status" value="1"/>
</dbReference>
<evidence type="ECO:0000256" key="2">
    <source>
        <dbReference type="SAM" id="SignalP"/>
    </source>
</evidence>
<dbReference type="Gene3D" id="2.170.130.10">
    <property type="entry name" value="TonB-dependent receptor, plug domain"/>
    <property type="match status" value="1"/>
</dbReference>
<feature type="chain" id="PRO_5011531349" evidence="2">
    <location>
        <begin position="20"/>
        <end position="324"/>
    </location>
</feature>
<keyword evidence="1 2" id="KW-0732">Signal</keyword>
<dbReference type="GO" id="GO:0044718">
    <property type="term" value="P:siderophore transmembrane transport"/>
    <property type="evidence" value="ECO:0007669"/>
    <property type="project" value="TreeGrafter"/>
</dbReference>
<gene>
    <name evidence="3" type="ORF">SAMN05192574_11092</name>
</gene>
<reference evidence="4" key="1">
    <citation type="submission" date="2016-10" db="EMBL/GenBank/DDBJ databases">
        <authorList>
            <person name="Varghese N."/>
            <person name="Submissions S."/>
        </authorList>
    </citation>
    <scope>NUCLEOTIDE SEQUENCE [LARGE SCALE GENOMIC DNA]</scope>
    <source>
        <strain evidence="4">Gh-48</strain>
    </source>
</reference>
<accession>A0A1H8RD07</accession>
<dbReference type="GO" id="GO:0004180">
    <property type="term" value="F:carboxypeptidase activity"/>
    <property type="evidence" value="ECO:0007669"/>
    <property type="project" value="UniProtKB-KW"/>
</dbReference>
<dbReference type="OrthoDB" id="606851at2"/>